<dbReference type="EMBL" id="LNQR01000096">
    <property type="protein sequence ID" value="KWT81625.1"/>
    <property type="molecule type" value="Genomic_DNA"/>
</dbReference>
<protein>
    <submittedName>
        <fullName evidence="1">Uncharacterized protein</fullName>
    </submittedName>
</protein>
<keyword evidence="2" id="KW-1185">Reference proteome</keyword>
<accession>A0ABR5SE82</accession>
<evidence type="ECO:0000313" key="1">
    <source>
        <dbReference type="EMBL" id="KWT81625.1"/>
    </source>
</evidence>
<dbReference type="Proteomes" id="UP000060487">
    <property type="component" value="Unassembled WGS sequence"/>
</dbReference>
<reference evidence="1 2" key="1">
    <citation type="submission" date="2015-11" db="EMBL/GenBank/DDBJ databases">
        <authorList>
            <person name="Lin W."/>
        </authorList>
    </citation>
    <scope>NUCLEOTIDE SEQUENCE [LARGE SCALE GENOMIC DNA]</scope>
    <source>
        <strain evidence="1 2">HCH-1</strain>
    </source>
</reference>
<evidence type="ECO:0000313" key="2">
    <source>
        <dbReference type="Proteomes" id="UP000060487"/>
    </source>
</evidence>
<sequence length="173" mass="19973">MNKPPARKKGIECEKENSDFGKFFCIHKKVLESTPAYDINLDHTTPSTWLNKFKNKIKRELRPEDKITREELAYFLAMVHGYNPIVSSGENTRFDRKYSNYYTDVNNSIPNVISDFFYEIAYCTEKGLMGEYNGMNLLKSPSFRPKVLANRAEVVSAIGKTLKIINSKSVRKE</sequence>
<proteinExistence type="predicted"/>
<organism evidence="1 2">
    <name type="scientific">Candidatus Magnetominusculus xianensis</name>
    <dbReference type="NCBI Taxonomy" id="1748249"/>
    <lineage>
        <taxon>Bacteria</taxon>
        <taxon>Pseudomonadati</taxon>
        <taxon>Nitrospirota</taxon>
        <taxon>Nitrospiria</taxon>
        <taxon>Nitrospirales</taxon>
        <taxon>Nitrospiraceae</taxon>
        <taxon>Candidatus Magnetominusculus</taxon>
    </lineage>
</organism>
<comment type="caution">
    <text evidence="1">The sequence shown here is derived from an EMBL/GenBank/DDBJ whole genome shotgun (WGS) entry which is preliminary data.</text>
</comment>
<name>A0ABR5SE82_9BACT</name>
<gene>
    <name evidence="1" type="ORF">ASN18_2575</name>
</gene>